<keyword evidence="3" id="KW-1185">Reference proteome</keyword>
<accession>A0A850H298</accession>
<comment type="caution">
    <text evidence="2">The sequence shown here is derived from an EMBL/GenBank/DDBJ whole genome shotgun (WGS) entry which is preliminary data.</text>
</comment>
<evidence type="ECO:0000313" key="3">
    <source>
        <dbReference type="Proteomes" id="UP000561438"/>
    </source>
</evidence>
<organism evidence="2 3">
    <name type="scientific">Qipengyuania atrilutea</name>
    <dbReference type="NCBI Taxonomy" id="2744473"/>
    <lineage>
        <taxon>Bacteria</taxon>
        <taxon>Pseudomonadati</taxon>
        <taxon>Pseudomonadota</taxon>
        <taxon>Alphaproteobacteria</taxon>
        <taxon>Sphingomonadales</taxon>
        <taxon>Erythrobacteraceae</taxon>
        <taxon>Qipengyuania</taxon>
    </lineage>
</organism>
<dbReference type="Pfam" id="PF05930">
    <property type="entry name" value="Phage_AlpA"/>
    <property type="match status" value="1"/>
</dbReference>
<evidence type="ECO:0000313" key="2">
    <source>
        <dbReference type="EMBL" id="NVD46144.1"/>
    </source>
</evidence>
<dbReference type="EMBL" id="JABWGV010000010">
    <property type="protein sequence ID" value="NVD46144.1"/>
    <property type="molecule type" value="Genomic_DNA"/>
</dbReference>
<feature type="region of interest" description="Disordered" evidence="1">
    <location>
        <begin position="30"/>
        <end position="49"/>
    </location>
</feature>
<dbReference type="RefSeq" id="WP_176268373.1">
    <property type="nucleotide sequence ID" value="NZ_JABWGV010000010.1"/>
</dbReference>
<sequence length="149" mass="17193">MRIADIMELTGASKATIYRWMDRHPTLTSGSKLSAVGESEGALPGTTFPKPERKEGRIVIWNEDEVLEWWKANEDHIGRHPEESHIIELPYERYRAAMSYPVEIHEDEDGNRVVEDYMASVTKTERNGDQVRIWFADITDAVLFKIKFA</sequence>
<reference evidence="2 3" key="1">
    <citation type="submission" date="2020-06" db="EMBL/GenBank/DDBJ databases">
        <title>Altererythrobacter sp. HHU K3-1.</title>
        <authorList>
            <person name="Zhang D."/>
            <person name="Xue H."/>
        </authorList>
    </citation>
    <scope>NUCLEOTIDE SEQUENCE [LARGE SCALE GENOMIC DNA]</scope>
    <source>
        <strain evidence="2 3">HHU K3-1</strain>
    </source>
</reference>
<evidence type="ECO:0000256" key="1">
    <source>
        <dbReference type="SAM" id="MobiDB-lite"/>
    </source>
</evidence>
<protein>
    <submittedName>
        <fullName evidence="2">AlpA family phage regulatory protein</fullName>
    </submittedName>
</protein>
<proteinExistence type="predicted"/>
<gene>
    <name evidence="2" type="ORF">HUV48_14115</name>
</gene>
<dbReference type="AlphaFoldDB" id="A0A850H298"/>
<dbReference type="Proteomes" id="UP000561438">
    <property type="component" value="Unassembled WGS sequence"/>
</dbReference>
<dbReference type="InterPro" id="IPR010260">
    <property type="entry name" value="AlpA"/>
</dbReference>
<name>A0A850H298_9SPHN</name>